<sequence length="78" mass="8445">RRLIVTETGHLGAAPAGTQLSDLVCILFGCKVTVVLRLLPDESKLWFIGECYVHGFMDGEAMAGLETGSFTARDFALK</sequence>
<accession>A0A2J6RJ58</accession>
<dbReference type="EMBL" id="KZ613948">
    <property type="protein sequence ID" value="PMD38530.1"/>
    <property type="molecule type" value="Genomic_DNA"/>
</dbReference>
<dbReference type="InterPro" id="IPR052895">
    <property type="entry name" value="HetReg/Transcr_Mod"/>
</dbReference>
<dbReference type="PANTHER" id="PTHR24148">
    <property type="entry name" value="ANKYRIN REPEAT DOMAIN-CONTAINING PROTEIN 39 HOMOLOG-RELATED"/>
    <property type="match status" value="1"/>
</dbReference>
<protein>
    <submittedName>
        <fullName evidence="1">Uncharacterized protein</fullName>
    </submittedName>
</protein>
<dbReference type="AlphaFoldDB" id="A0A2J6RJ58"/>
<evidence type="ECO:0000313" key="2">
    <source>
        <dbReference type="Proteomes" id="UP000235786"/>
    </source>
</evidence>
<gene>
    <name evidence="1" type="ORF">L207DRAFT_431509</name>
</gene>
<name>A0A2J6RJ58_HYAVF</name>
<dbReference type="Proteomes" id="UP000235786">
    <property type="component" value="Unassembled WGS sequence"/>
</dbReference>
<proteinExistence type="predicted"/>
<dbReference type="OrthoDB" id="5430496at2759"/>
<evidence type="ECO:0000313" key="1">
    <source>
        <dbReference type="EMBL" id="PMD38530.1"/>
    </source>
</evidence>
<dbReference type="Pfam" id="PF26639">
    <property type="entry name" value="Het-6_barrel"/>
    <property type="match status" value="1"/>
</dbReference>
<organism evidence="1 2">
    <name type="scientific">Hyaloscypha variabilis (strain UAMH 11265 / GT02V1 / F)</name>
    <name type="common">Meliniomyces variabilis</name>
    <dbReference type="NCBI Taxonomy" id="1149755"/>
    <lineage>
        <taxon>Eukaryota</taxon>
        <taxon>Fungi</taxon>
        <taxon>Dikarya</taxon>
        <taxon>Ascomycota</taxon>
        <taxon>Pezizomycotina</taxon>
        <taxon>Leotiomycetes</taxon>
        <taxon>Helotiales</taxon>
        <taxon>Hyaloscyphaceae</taxon>
        <taxon>Hyaloscypha</taxon>
        <taxon>Hyaloscypha variabilis</taxon>
    </lineage>
</organism>
<keyword evidence="2" id="KW-1185">Reference proteome</keyword>
<dbReference type="PANTHER" id="PTHR24148:SF64">
    <property type="entry name" value="HETEROKARYON INCOMPATIBILITY DOMAIN-CONTAINING PROTEIN"/>
    <property type="match status" value="1"/>
</dbReference>
<reference evidence="1 2" key="1">
    <citation type="submission" date="2016-04" db="EMBL/GenBank/DDBJ databases">
        <title>A degradative enzymes factory behind the ericoid mycorrhizal symbiosis.</title>
        <authorList>
            <consortium name="DOE Joint Genome Institute"/>
            <person name="Martino E."/>
            <person name="Morin E."/>
            <person name="Grelet G."/>
            <person name="Kuo A."/>
            <person name="Kohler A."/>
            <person name="Daghino S."/>
            <person name="Barry K."/>
            <person name="Choi C."/>
            <person name="Cichocki N."/>
            <person name="Clum A."/>
            <person name="Copeland A."/>
            <person name="Hainaut M."/>
            <person name="Haridas S."/>
            <person name="Labutti K."/>
            <person name="Lindquist E."/>
            <person name="Lipzen A."/>
            <person name="Khouja H.-R."/>
            <person name="Murat C."/>
            <person name="Ohm R."/>
            <person name="Olson A."/>
            <person name="Spatafora J."/>
            <person name="Veneault-Fourrey C."/>
            <person name="Henrissat B."/>
            <person name="Grigoriev I."/>
            <person name="Martin F."/>
            <person name="Perotto S."/>
        </authorList>
    </citation>
    <scope>NUCLEOTIDE SEQUENCE [LARGE SCALE GENOMIC DNA]</scope>
    <source>
        <strain evidence="1 2">F</strain>
    </source>
</reference>
<feature type="non-terminal residue" evidence="1">
    <location>
        <position position="1"/>
    </location>
</feature>